<accession>A0AAV4X6E7</accession>
<dbReference type="GO" id="GO:0000463">
    <property type="term" value="P:maturation of LSU-rRNA from tricistronic rRNA transcript (SSU-rRNA, 5.8S rRNA, LSU-rRNA)"/>
    <property type="evidence" value="ECO:0007669"/>
    <property type="project" value="TreeGrafter"/>
</dbReference>
<organism evidence="3 4">
    <name type="scientific">Caerostris extrusa</name>
    <name type="common">Bark spider</name>
    <name type="synonym">Caerostris bankana</name>
    <dbReference type="NCBI Taxonomy" id="172846"/>
    <lineage>
        <taxon>Eukaryota</taxon>
        <taxon>Metazoa</taxon>
        <taxon>Ecdysozoa</taxon>
        <taxon>Arthropoda</taxon>
        <taxon>Chelicerata</taxon>
        <taxon>Arachnida</taxon>
        <taxon>Araneae</taxon>
        <taxon>Araneomorphae</taxon>
        <taxon>Entelegynae</taxon>
        <taxon>Araneoidea</taxon>
        <taxon>Araneidae</taxon>
        <taxon>Caerostris</taxon>
    </lineage>
</organism>
<gene>
    <name evidence="3" type="primary">URB1</name>
    <name evidence="3" type="ORF">CEXT_318941</name>
</gene>
<dbReference type="PANTHER" id="PTHR13500">
    <property type="entry name" value="NUCLEOLAR PRERIBOSOMAL-ASSOCIATED PROTEIN 1"/>
    <property type="match status" value="1"/>
</dbReference>
<dbReference type="AlphaFoldDB" id="A0AAV4X6E7"/>
<evidence type="ECO:0000259" key="2">
    <source>
        <dbReference type="Pfam" id="PF11707"/>
    </source>
</evidence>
<name>A0AAV4X6E7_CAEEX</name>
<keyword evidence="1" id="KW-0812">Transmembrane</keyword>
<dbReference type="Pfam" id="PF11707">
    <property type="entry name" value="Npa1"/>
    <property type="match status" value="1"/>
</dbReference>
<dbReference type="GO" id="GO:0005730">
    <property type="term" value="C:nucleolus"/>
    <property type="evidence" value="ECO:0007669"/>
    <property type="project" value="TreeGrafter"/>
</dbReference>
<sequence>MMDPVNANEIYQSLLKNEDAFMQLQKLVLQAEEFHAKNSDYDIIKEYMQLSGNCQELIPYIKELSTCDSYIIMLAMSLLNAVCHIFIRLASDLHVFIAAGTSIVNDILSYGMKTIYNFLKMKQKASRTKSALHLLTSMIALGNPIALQVVSKLNFSNPEFSRLLNRTNFSEDEDVRTAFLNLIVLIITVSNNNTIRQIVEVKESPNTVITNILKSIPKPYSEPLMSELVVSILKAELARREADVPVTEVECYSTKASTSALLDISHLEKKRHLRNKKIY</sequence>
<dbReference type="InterPro" id="IPR021714">
    <property type="entry name" value="URB1_N"/>
</dbReference>
<keyword evidence="1" id="KW-0472">Membrane</keyword>
<keyword evidence="1" id="KW-1133">Transmembrane helix</keyword>
<dbReference type="Proteomes" id="UP001054945">
    <property type="component" value="Unassembled WGS sequence"/>
</dbReference>
<proteinExistence type="predicted"/>
<dbReference type="EMBL" id="BPLR01017290">
    <property type="protein sequence ID" value="GIY90098.1"/>
    <property type="molecule type" value="Genomic_DNA"/>
</dbReference>
<keyword evidence="4" id="KW-1185">Reference proteome</keyword>
<protein>
    <submittedName>
        <fullName evidence="3">Nucleolar pre-ribosomal-associated protein 1</fullName>
    </submittedName>
</protein>
<reference evidence="3 4" key="1">
    <citation type="submission" date="2021-06" db="EMBL/GenBank/DDBJ databases">
        <title>Caerostris extrusa draft genome.</title>
        <authorList>
            <person name="Kono N."/>
            <person name="Arakawa K."/>
        </authorList>
    </citation>
    <scope>NUCLEOTIDE SEQUENCE [LARGE SCALE GENOMIC DNA]</scope>
</reference>
<dbReference type="InterPro" id="IPR039844">
    <property type="entry name" value="URB1"/>
</dbReference>
<evidence type="ECO:0000256" key="1">
    <source>
        <dbReference type="SAM" id="Phobius"/>
    </source>
</evidence>
<evidence type="ECO:0000313" key="4">
    <source>
        <dbReference type="Proteomes" id="UP001054945"/>
    </source>
</evidence>
<evidence type="ECO:0000313" key="3">
    <source>
        <dbReference type="EMBL" id="GIY90098.1"/>
    </source>
</evidence>
<dbReference type="GO" id="GO:0000466">
    <property type="term" value="P:maturation of 5.8S rRNA from tricistronic rRNA transcript (SSU-rRNA, 5.8S rRNA, LSU-rRNA)"/>
    <property type="evidence" value="ECO:0007669"/>
    <property type="project" value="TreeGrafter"/>
</dbReference>
<feature type="transmembrane region" description="Helical" evidence="1">
    <location>
        <begin position="70"/>
        <end position="87"/>
    </location>
</feature>
<comment type="caution">
    <text evidence="3">The sequence shown here is derived from an EMBL/GenBank/DDBJ whole genome shotgun (WGS) entry which is preliminary data.</text>
</comment>
<dbReference type="PANTHER" id="PTHR13500:SF0">
    <property type="entry name" value="NUCLEOLAR PRE-RIBOSOMAL-ASSOCIATED PROTEIN 1"/>
    <property type="match status" value="1"/>
</dbReference>
<feature type="transmembrane region" description="Helical" evidence="1">
    <location>
        <begin position="93"/>
        <end position="111"/>
    </location>
</feature>
<feature type="domain" description="URB1 N-terminal" evidence="2">
    <location>
        <begin position="76"/>
        <end position="202"/>
    </location>
</feature>